<dbReference type="GO" id="GO:0016747">
    <property type="term" value="F:acyltransferase activity, transferring groups other than amino-acyl groups"/>
    <property type="evidence" value="ECO:0007669"/>
    <property type="project" value="InterPro"/>
</dbReference>
<dbReference type="PROSITE" id="PS51186">
    <property type="entry name" value="GNAT"/>
    <property type="match status" value="1"/>
</dbReference>
<dbReference type="PANTHER" id="PTHR43420">
    <property type="entry name" value="ACETYLTRANSFERASE"/>
    <property type="match status" value="1"/>
</dbReference>
<dbReference type="AlphaFoldDB" id="A0A433XHA3"/>
<keyword evidence="1 4" id="KW-0808">Transferase</keyword>
<dbReference type="Proteomes" id="UP000272464">
    <property type="component" value="Unassembled WGS sequence"/>
</dbReference>
<evidence type="ECO:0000259" key="3">
    <source>
        <dbReference type="PROSITE" id="PS51186"/>
    </source>
</evidence>
<keyword evidence="5" id="KW-1185">Reference proteome</keyword>
<reference evidence="4 5" key="1">
    <citation type="submission" date="2018-12" db="EMBL/GenBank/DDBJ databases">
        <authorList>
            <person name="Sun L."/>
            <person name="Chen Z."/>
        </authorList>
    </citation>
    <scope>NUCLEOTIDE SEQUENCE [LARGE SCALE GENOMIC DNA]</scope>
    <source>
        <strain evidence="4 5">3-5-3</strain>
    </source>
</reference>
<keyword evidence="2" id="KW-0012">Acyltransferase</keyword>
<dbReference type="Gene3D" id="3.40.630.30">
    <property type="match status" value="1"/>
</dbReference>
<organism evidence="4 5">
    <name type="scientific">Paenibacillus zeisoli</name>
    <dbReference type="NCBI Taxonomy" id="2496267"/>
    <lineage>
        <taxon>Bacteria</taxon>
        <taxon>Bacillati</taxon>
        <taxon>Bacillota</taxon>
        <taxon>Bacilli</taxon>
        <taxon>Bacillales</taxon>
        <taxon>Paenibacillaceae</taxon>
        <taxon>Paenibacillus</taxon>
    </lineage>
</organism>
<evidence type="ECO:0000313" key="5">
    <source>
        <dbReference type="Proteomes" id="UP000272464"/>
    </source>
</evidence>
<dbReference type="CDD" id="cd04301">
    <property type="entry name" value="NAT_SF"/>
    <property type="match status" value="1"/>
</dbReference>
<dbReference type="InterPro" id="IPR050680">
    <property type="entry name" value="YpeA/RimI_acetyltransf"/>
</dbReference>
<dbReference type="EMBL" id="RZNX01000002">
    <property type="protein sequence ID" value="RUT33443.1"/>
    <property type="molecule type" value="Genomic_DNA"/>
</dbReference>
<dbReference type="RefSeq" id="WP_127198558.1">
    <property type="nucleotide sequence ID" value="NZ_RZNX01000002.1"/>
</dbReference>
<evidence type="ECO:0000256" key="2">
    <source>
        <dbReference type="ARBA" id="ARBA00023315"/>
    </source>
</evidence>
<dbReference type="SUPFAM" id="SSF55729">
    <property type="entry name" value="Acyl-CoA N-acyltransferases (Nat)"/>
    <property type="match status" value="1"/>
</dbReference>
<proteinExistence type="predicted"/>
<name>A0A433XHA3_9BACL</name>
<dbReference type="OrthoDB" id="4228396at2"/>
<comment type="caution">
    <text evidence="4">The sequence shown here is derived from an EMBL/GenBank/DDBJ whole genome shotgun (WGS) entry which is preliminary data.</text>
</comment>
<sequence length="291" mass="32411">MVTFKRLHEVPMKIVLEAWEKGFEGYYVNLSMPLQAFVTRLTNEDLLLDLSNIMLDGDKPIGINLNGVRSADGQVTGWNGGIGIAPEYRGRGLGKLLMEESMKAYLEAGVHQATLEAFVQNKGAIKLYEKFGYVIKDKLLHMSTMNPVYLETEPGIDSSFTTIIDMPIAASRLPFYNRAGAWQTQWQSAKGGQSLIVYLGGEPVGYAIFRHNYNPQGELVSIALYQCEVHSEQASSLQIYKYMLGQVFDPGKGNAKKVVINLKESHTELVAVLREAGFAAEVELVYMEKTM</sequence>
<evidence type="ECO:0000313" key="4">
    <source>
        <dbReference type="EMBL" id="RUT33443.1"/>
    </source>
</evidence>
<feature type="domain" description="N-acetyltransferase" evidence="3">
    <location>
        <begin position="2"/>
        <end position="155"/>
    </location>
</feature>
<protein>
    <submittedName>
        <fullName evidence="4">GNAT family N-acetyltransferase</fullName>
    </submittedName>
</protein>
<dbReference type="Pfam" id="PF00583">
    <property type="entry name" value="Acetyltransf_1"/>
    <property type="match status" value="1"/>
</dbReference>
<accession>A0A433XHA3</accession>
<gene>
    <name evidence="4" type="ORF">EJP77_07280</name>
</gene>
<dbReference type="InterPro" id="IPR000182">
    <property type="entry name" value="GNAT_dom"/>
</dbReference>
<dbReference type="InterPro" id="IPR016181">
    <property type="entry name" value="Acyl_CoA_acyltransferase"/>
</dbReference>
<evidence type="ECO:0000256" key="1">
    <source>
        <dbReference type="ARBA" id="ARBA00022679"/>
    </source>
</evidence>